<feature type="compositionally biased region" description="Polar residues" evidence="1">
    <location>
        <begin position="13"/>
        <end position="26"/>
    </location>
</feature>
<feature type="domain" description="AAA+ ATPase" evidence="2">
    <location>
        <begin position="64"/>
        <end position="205"/>
    </location>
</feature>
<dbReference type="PANTHER" id="PTHR42759">
    <property type="entry name" value="MOXR FAMILY PROTEIN"/>
    <property type="match status" value="1"/>
</dbReference>
<evidence type="ECO:0000259" key="2">
    <source>
        <dbReference type="SMART" id="SM00382"/>
    </source>
</evidence>
<organism evidence="3 4">
    <name type="scientific">Rarobacter incanus</name>
    <dbReference type="NCBI Taxonomy" id="153494"/>
    <lineage>
        <taxon>Bacteria</taxon>
        <taxon>Bacillati</taxon>
        <taxon>Actinomycetota</taxon>
        <taxon>Actinomycetes</taxon>
        <taxon>Micrococcales</taxon>
        <taxon>Rarobacteraceae</taxon>
        <taxon>Rarobacter</taxon>
    </lineage>
</organism>
<dbReference type="SUPFAM" id="SSF52540">
    <property type="entry name" value="P-loop containing nucleoside triphosphate hydrolases"/>
    <property type="match status" value="1"/>
</dbReference>
<gene>
    <name evidence="3" type="ORF">FB389_1519</name>
</gene>
<dbReference type="InterPro" id="IPR027417">
    <property type="entry name" value="P-loop_NTPase"/>
</dbReference>
<keyword evidence="4" id="KW-1185">Reference proteome</keyword>
<proteinExistence type="predicted"/>
<protein>
    <submittedName>
        <fullName evidence="3">MoxR-like ATPase</fullName>
    </submittedName>
</protein>
<dbReference type="Gene3D" id="1.10.8.80">
    <property type="entry name" value="Magnesium chelatase subunit I, C-Terminal domain"/>
    <property type="match status" value="1"/>
</dbReference>
<dbReference type="GO" id="GO:0005524">
    <property type="term" value="F:ATP binding"/>
    <property type="evidence" value="ECO:0007669"/>
    <property type="project" value="InterPro"/>
</dbReference>
<dbReference type="InterPro" id="IPR050764">
    <property type="entry name" value="CbbQ/NirQ/NorQ/GpvN"/>
</dbReference>
<dbReference type="Pfam" id="PF17863">
    <property type="entry name" value="AAA_lid_2"/>
    <property type="match status" value="1"/>
</dbReference>
<evidence type="ECO:0000256" key="1">
    <source>
        <dbReference type="SAM" id="MobiDB-lite"/>
    </source>
</evidence>
<dbReference type="EMBL" id="VFNV01000001">
    <property type="protein sequence ID" value="TQK76825.1"/>
    <property type="molecule type" value="Genomic_DNA"/>
</dbReference>
<evidence type="ECO:0000313" key="3">
    <source>
        <dbReference type="EMBL" id="TQK76825.1"/>
    </source>
</evidence>
<dbReference type="InterPro" id="IPR003593">
    <property type="entry name" value="AAA+_ATPase"/>
</dbReference>
<evidence type="ECO:0000313" key="4">
    <source>
        <dbReference type="Proteomes" id="UP000316181"/>
    </source>
</evidence>
<dbReference type="AlphaFoldDB" id="A0A542SQF8"/>
<dbReference type="GO" id="GO:0016887">
    <property type="term" value="F:ATP hydrolysis activity"/>
    <property type="evidence" value="ECO:0007669"/>
    <property type="project" value="InterPro"/>
</dbReference>
<feature type="region of interest" description="Disordered" evidence="1">
    <location>
        <begin position="1"/>
        <end position="26"/>
    </location>
</feature>
<dbReference type="PANTHER" id="PTHR42759:SF1">
    <property type="entry name" value="MAGNESIUM-CHELATASE SUBUNIT CHLD"/>
    <property type="match status" value="1"/>
</dbReference>
<dbReference type="InterPro" id="IPR041628">
    <property type="entry name" value="ChlI/MoxR_AAA_lid"/>
</dbReference>
<dbReference type="Proteomes" id="UP000316181">
    <property type="component" value="Unassembled WGS sequence"/>
</dbReference>
<sequence>MTSGPGGRIVGVSLNQPGNHTESASTGTELMRAQSIIADLHAGMASVITGHDALIRTTIAVLLARGHILIEDVPGVGKTTLAKALAALIDTRTGRIQFTPDLLPSDVTGVTLLHDVEGRSSFRPGPVFANIVIADEINRASPKAQSALLECMAERQVTVGGRTYRLPDPFLVVATQNPIEMEGTYPLPEAQRDRFMAKLEVGYPSAQAELLMLDQRDGEDPLDALRPVVQATEIAALTRFVHTVYISPVIKEYLVAIVAGTRAHPAVRVGASPRATLQLAAACRALAVLHTRNFVIPDDVQEMVGPVLAHRLVLAPQARAEGVDPAEIVRQVVTSIPVPRPA</sequence>
<dbReference type="CDD" id="cd00009">
    <property type="entry name" value="AAA"/>
    <property type="match status" value="1"/>
</dbReference>
<accession>A0A542SQF8</accession>
<name>A0A542SQF8_9MICO</name>
<dbReference type="Gene3D" id="3.40.50.300">
    <property type="entry name" value="P-loop containing nucleotide triphosphate hydrolases"/>
    <property type="match status" value="1"/>
</dbReference>
<dbReference type="InterPro" id="IPR011703">
    <property type="entry name" value="ATPase_AAA-3"/>
</dbReference>
<dbReference type="RefSeq" id="WP_246043579.1">
    <property type="nucleotide sequence ID" value="NZ_BAAATB010000007.1"/>
</dbReference>
<dbReference type="Pfam" id="PF07726">
    <property type="entry name" value="AAA_3"/>
    <property type="match status" value="1"/>
</dbReference>
<comment type="caution">
    <text evidence="3">The sequence shown here is derived from an EMBL/GenBank/DDBJ whole genome shotgun (WGS) entry which is preliminary data.</text>
</comment>
<dbReference type="PIRSF" id="PIRSF002849">
    <property type="entry name" value="AAA_ATPase_chaperone_MoxR_prd"/>
    <property type="match status" value="1"/>
</dbReference>
<dbReference type="SMART" id="SM00382">
    <property type="entry name" value="AAA"/>
    <property type="match status" value="1"/>
</dbReference>
<reference evidence="3 4" key="1">
    <citation type="submission" date="2019-06" db="EMBL/GenBank/DDBJ databases">
        <title>Sequencing the genomes of 1000 actinobacteria strains.</title>
        <authorList>
            <person name="Klenk H.-P."/>
        </authorList>
    </citation>
    <scope>NUCLEOTIDE SEQUENCE [LARGE SCALE GENOMIC DNA]</scope>
    <source>
        <strain evidence="3 4">DSM 10596</strain>
    </source>
</reference>